<organism evidence="1 2">
    <name type="scientific">Aphanomyces astaci</name>
    <name type="common">Crayfish plague agent</name>
    <dbReference type="NCBI Taxonomy" id="112090"/>
    <lineage>
        <taxon>Eukaryota</taxon>
        <taxon>Sar</taxon>
        <taxon>Stramenopiles</taxon>
        <taxon>Oomycota</taxon>
        <taxon>Saprolegniomycetes</taxon>
        <taxon>Saprolegniales</taxon>
        <taxon>Verrucalvaceae</taxon>
        <taxon>Aphanomyces</taxon>
    </lineage>
</organism>
<evidence type="ECO:0000313" key="1">
    <source>
        <dbReference type="EMBL" id="KAF0775194.1"/>
    </source>
</evidence>
<accession>A0A6A5B2Q9</accession>
<proteinExistence type="predicted"/>
<dbReference type="Proteomes" id="UP000469452">
    <property type="component" value="Unassembled WGS sequence"/>
</dbReference>
<dbReference type="VEuPathDB" id="FungiDB:H257_01855"/>
<gene>
    <name evidence="1" type="ORF">AaE_001106</name>
</gene>
<sequence>MGHTFAASPGTTSAAKVRRARLAQLARAAKKADTGTTLASFQAQDADSRAKISADTASAAVVAINASAPATSVSSTPSDPRSQLTGYTIVSFIKRRRVHNDPEYTYVAKVRTEQGSIVTHLYRKSELPNRAETVSIFEAYDAYCNTSPPPLPTT</sequence>
<reference evidence="1 2" key="1">
    <citation type="submission" date="2019-06" db="EMBL/GenBank/DDBJ databases">
        <title>Genomics analysis of Aphanomyces spp. identifies a new class of oomycete effector associated with host adaptation.</title>
        <authorList>
            <person name="Gaulin E."/>
        </authorList>
    </citation>
    <scope>NUCLEOTIDE SEQUENCE [LARGE SCALE GENOMIC DNA]</scope>
    <source>
        <strain evidence="1 2">E</strain>
    </source>
</reference>
<dbReference type="AlphaFoldDB" id="A0A6A5B2Q9"/>
<protein>
    <submittedName>
        <fullName evidence="1">Uncharacterized protein</fullName>
    </submittedName>
</protein>
<name>A0A6A5B2Q9_APHAT</name>
<evidence type="ECO:0000313" key="2">
    <source>
        <dbReference type="Proteomes" id="UP000469452"/>
    </source>
</evidence>
<dbReference type="EMBL" id="VJMI01002049">
    <property type="protein sequence ID" value="KAF0775194.1"/>
    <property type="molecule type" value="Genomic_DNA"/>
</dbReference>
<comment type="caution">
    <text evidence="1">The sequence shown here is derived from an EMBL/GenBank/DDBJ whole genome shotgun (WGS) entry which is preliminary data.</text>
</comment>
<feature type="non-terminal residue" evidence="1">
    <location>
        <position position="154"/>
    </location>
</feature>